<accession>A0ABN8MTJ7</accession>
<organism evidence="1 2">
    <name type="scientific">Porites lobata</name>
    <dbReference type="NCBI Taxonomy" id="104759"/>
    <lineage>
        <taxon>Eukaryota</taxon>
        <taxon>Metazoa</taxon>
        <taxon>Cnidaria</taxon>
        <taxon>Anthozoa</taxon>
        <taxon>Hexacorallia</taxon>
        <taxon>Scleractinia</taxon>
        <taxon>Fungiina</taxon>
        <taxon>Poritidae</taxon>
        <taxon>Porites</taxon>
    </lineage>
</organism>
<dbReference type="Proteomes" id="UP001159405">
    <property type="component" value="Unassembled WGS sequence"/>
</dbReference>
<keyword evidence="2" id="KW-1185">Reference proteome</keyword>
<evidence type="ECO:0000313" key="1">
    <source>
        <dbReference type="EMBL" id="CAH3033801.1"/>
    </source>
</evidence>
<protein>
    <submittedName>
        <fullName evidence="1">Uncharacterized protein</fullName>
    </submittedName>
</protein>
<comment type="caution">
    <text evidence="1">The sequence shown here is derived from an EMBL/GenBank/DDBJ whole genome shotgun (WGS) entry which is preliminary data.</text>
</comment>
<proteinExistence type="predicted"/>
<dbReference type="EMBL" id="CALNXK010000002">
    <property type="protein sequence ID" value="CAH3033801.1"/>
    <property type="molecule type" value="Genomic_DNA"/>
</dbReference>
<evidence type="ECO:0000313" key="2">
    <source>
        <dbReference type="Proteomes" id="UP001159405"/>
    </source>
</evidence>
<gene>
    <name evidence="1" type="ORF">PLOB_00016087</name>
</gene>
<name>A0ABN8MTJ7_9CNID</name>
<reference evidence="1 2" key="1">
    <citation type="submission" date="2022-05" db="EMBL/GenBank/DDBJ databases">
        <authorList>
            <consortium name="Genoscope - CEA"/>
            <person name="William W."/>
        </authorList>
    </citation>
    <scope>NUCLEOTIDE SEQUENCE [LARGE SCALE GENOMIC DNA]</scope>
</reference>
<sequence>MSDFDLLTRDEDALSRMQELFPVSPVVPPTEPSQPAHINNSSTPVTEDLVHSCVTPQKVQRVHETRQSETDRYKCAIKLLPNFFTPAELAMSNTDRNFGKQPLDKTKLHTLKGNLYQLSLVRYGHARLKGTFFVTMSLTSGGRADLIREW</sequence>